<dbReference type="EMBL" id="CP116613">
    <property type="protein sequence ID" value="WCF98077.1"/>
    <property type="molecule type" value="Genomic_DNA"/>
</dbReference>
<evidence type="ECO:0000259" key="2">
    <source>
        <dbReference type="PROSITE" id="PS50234"/>
    </source>
</evidence>
<keyword evidence="1" id="KW-0802">TPR repeat</keyword>
<dbReference type="PROSITE" id="PS50005">
    <property type="entry name" value="TPR"/>
    <property type="match status" value="1"/>
</dbReference>
<dbReference type="PROSITE" id="PS50234">
    <property type="entry name" value="VWFA"/>
    <property type="match status" value="1"/>
</dbReference>
<name>A0AAE9XBR3_PORGN</name>
<protein>
    <submittedName>
        <fullName evidence="3">VWA domain-containing protein</fullName>
    </submittedName>
</protein>
<evidence type="ECO:0000256" key="1">
    <source>
        <dbReference type="PROSITE-ProRule" id="PRU00339"/>
    </source>
</evidence>
<sequence>MEIKTLYICSKVKEHVFREKTETGTCTRCPANHFSFLTKVMDSNPIFPELLKELEKQDQAENIQSRFDEFITKGDDYLSKQHFEDAMQMYTNALNLNENNTLANDKIEKCTIEWEKCRKESGEEIETGTFDFELPEEEDQNNEYGLCVLLMDASGSMEEKPFEESSYTKKELIAKTAAHGIFDLKDNHLAKNAFIVAFKFDNNIKPLIPLNSIANIVNAYRVPENLEHYILSELNRESGTTDINGALKVAYQQAYDFIQGNLKGLLGDDYNVMYHAVTDTQKGKNIQIPNVRVFLYTDGLQYVNGKSDPLINPFAKSKEFGVDILMGGYFGPDSDEGSEELERILSYCPEHNEKNFFLFDKPDKIGTLRNLFRMASGASGFCPKCLEKQEKDRTNK</sequence>
<dbReference type="AlphaFoldDB" id="A0AAE9XBR3"/>
<dbReference type="Proteomes" id="UP001179540">
    <property type="component" value="Chromosome"/>
</dbReference>
<evidence type="ECO:0000313" key="4">
    <source>
        <dbReference type="Proteomes" id="UP001179540"/>
    </source>
</evidence>
<dbReference type="InterPro" id="IPR019734">
    <property type="entry name" value="TPR_rpt"/>
</dbReference>
<evidence type="ECO:0000313" key="3">
    <source>
        <dbReference type="EMBL" id="WCF98077.1"/>
    </source>
</evidence>
<reference evidence="3" key="1">
    <citation type="submission" date="2023-01" db="EMBL/GenBank/DDBJ databases">
        <title>Phages are important unrecognized players in the ecology of the oral pathogen Porphyromonas gingivalis.</title>
        <authorList>
            <person name="Matrishin C.B."/>
            <person name="Kauffman K.M."/>
        </authorList>
    </citation>
    <scope>NUCLEOTIDE SEQUENCE</scope>
    <source>
        <strain evidence="3">HG1691old</strain>
    </source>
</reference>
<dbReference type="SUPFAM" id="SSF53300">
    <property type="entry name" value="vWA-like"/>
    <property type="match status" value="1"/>
</dbReference>
<gene>
    <name evidence="3" type="ORF">NY149_05980</name>
</gene>
<proteinExistence type="predicted"/>
<organism evidence="3 4">
    <name type="scientific">Porphyromonas gingivalis</name>
    <name type="common">Bacteroides gingivalis</name>
    <dbReference type="NCBI Taxonomy" id="837"/>
    <lineage>
        <taxon>Bacteria</taxon>
        <taxon>Pseudomonadati</taxon>
        <taxon>Bacteroidota</taxon>
        <taxon>Bacteroidia</taxon>
        <taxon>Bacteroidales</taxon>
        <taxon>Porphyromonadaceae</taxon>
        <taxon>Porphyromonas</taxon>
    </lineage>
</organism>
<dbReference type="InterPro" id="IPR002035">
    <property type="entry name" value="VWF_A"/>
</dbReference>
<dbReference type="CDD" id="cd00198">
    <property type="entry name" value="vWFA"/>
    <property type="match status" value="1"/>
</dbReference>
<dbReference type="Gene3D" id="3.40.50.410">
    <property type="entry name" value="von Willebrand factor, type A domain"/>
    <property type="match status" value="1"/>
</dbReference>
<accession>A0AAE9XBR3</accession>
<feature type="repeat" description="TPR" evidence="1">
    <location>
        <begin position="67"/>
        <end position="100"/>
    </location>
</feature>
<dbReference type="RefSeq" id="WP_271911754.1">
    <property type="nucleotide sequence ID" value="NZ_CP116613.1"/>
</dbReference>
<feature type="domain" description="VWFA" evidence="2">
    <location>
        <begin position="146"/>
        <end position="375"/>
    </location>
</feature>
<dbReference type="InterPro" id="IPR036465">
    <property type="entry name" value="vWFA_dom_sf"/>
</dbReference>